<sequence>MLQCLKRKTNLIKKNGYLSAGAEQSAGLDHYKTKSGLSSPTQRFEKQRAVHLEFSLPVVYSKRARV</sequence>
<keyword evidence="1" id="KW-0496">Mitochondrion</keyword>
<accession>A0A1Y0AZ60</accession>
<protein>
    <submittedName>
        <fullName evidence="1">Uncharacterized protein</fullName>
    </submittedName>
</protein>
<geneLocation type="mitochondrion" evidence="1"/>
<organism evidence="1">
    <name type="scientific">Utricularia reniformis</name>
    <dbReference type="NCBI Taxonomy" id="192314"/>
    <lineage>
        <taxon>Eukaryota</taxon>
        <taxon>Viridiplantae</taxon>
        <taxon>Streptophyta</taxon>
        <taxon>Embryophyta</taxon>
        <taxon>Tracheophyta</taxon>
        <taxon>Spermatophyta</taxon>
        <taxon>Magnoliopsida</taxon>
        <taxon>eudicotyledons</taxon>
        <taxon>Gunneridae</taxon>
        <taxon>Pentapetalae</taxon>
        <taxon>asterids</taxon>
        <taxon>lamiids</taxon>
        <taxon>Lamiales</taxon>
        <taxon>Lentibulariaceae</taxon>
        <taxon>Utricularia</taxon>
    </lineage>
</organism>
<dbReference type="EMBL" id="KY774314">
    <property type="protein sequence ID" value="ART30418.1"/>
    <property type="molecule type" value="Genomic_DNA"/>
</dbReference>
<reference evidence="1" key="1">
    <citation type="submission" date="2017-03" db="EMBL/GenBank/DDBJ databases">
        <title>The mitochondrial genome of the carnivorous plant Utricularia reniformis (Lentibulariaceae): structure, comparative analysis and evolutionary landmarks.</title>
        <authorList>
            <person name="Silva S.R."/>
            <person name="Alvarenga D.O."/>
            <person name="Michael T.P."/>
            <person name="Miranda V.F.O."/>
            <person name="Varani A.M."/>
        </authorList>
    </citation>
    <scope>NUCLEOTIDE SEQUENCE</scope>
</reference>
<name>A0A1Y0AZ60_9LAMI</name>
<dbReference type="AlphaFoldDB" id="A0A1Y0AZ60"/>
<proteinExistence type="predicted"/>
<gene>
    <name evidence="1" type="ORF">AEK19_MT1940</name>
</gene>
<evidence type="ECO:0000313" key="1">
    <source>
        <dbReference type="EMBL" id="ART30418.1"/>
    </source>
</evidence>